<dbReference type="Proteomes" id="UP000593758">
    <property type="component" value="Chromosome"/>
</dbReference>
<reference evidence="2 3" key="1">
    <citation type="submission" date="2020-10" db="EMBL/GenBank/DDBJ databases">
        <title>Haloactinobacterium sp. RN3S43, a bacterium isolated from saline soil.</title>
        <authorList>
            <person name="Sun J.-Q."/>
        </authorList>
    </citation>
    <scope>NUCLEOTIDE SEQUENCE [LARGE SCALE GENOMIC DNA]</scope>
    <source>
        <strain evidence="2 3">RN3S43</strain>
    </source>
</reference>
<organism evidence="2 3">
    <name type="scientific">Ruania alkalisoli</name>
    <dbReference type="NCBI Taxonomy" id="2779775"/>
    <lineage>
        <taxon>Bacteria</taxon>
        <taxon>Bacillati</taxon>
        <taxon>Actinomycetota</taxon>
        <taxon>Actinomycetes</taxon>
        <taxon>Micrococcales</taxon>
        <taxon>Ruaniaceae</taxon>
        <taxon>Ruania</taxon>
    </lineage>
</organism>
<dbReference type="RefSeq" id="WP_193497053.1">
    <property type="nucleotide sequence ID" value="NZ_CP063169.1"/>
</dbReference>
<sequence length="232" mass="26337">MDSGFSLVPILMWVLIPAFVIGVIVFSHHQAKKRREHLARWAAARGWKYTPSAPHLVSRWRSAPFGRGSSRRATNVLSGDFHGRHVVSMTYKYTTGSGKNRSTHTFHVIAMHLPAPLPWLQLSPEGMGDSIAKFFGGQDIEFESEAFNDAWRVKAPPGQYAYDVIHPRMMERLMQPDALRRTISIEGQDILMYVSGRQQEQYIDAYANLLYGIVDQIPRHVWLRAGYDPGMG</sequence>
<keyword evidence="1" id="KW-0472">Membrane</keyword>
<keyword evidence="1" id="KW-0812">Transmembrane</keyword>
<gene>
    <name evidence="2" type="ORF">IM660_17510</name>
</gene>
<dbReference type="KEGG" id="halt:IM660_17510"/>
<keyword evidence="1" id="KW-1133">Transmembrane helix</keyword>
<dbReference type="EMBL" id="CP063169">
    <property type="protein sequence ID" value="QOR70369.1"/>
    <property type="molecule type" value="Genomic_DNA"/>
</dbReference>
<dbReference type="AlphaFoldDB" id="A0A7M1SS26"/>
<keyword evidence="3" id="KW-1185">Reference proteome</keyword>
<evidence type="ECO:0000256" key="1">
    <source>
        <dbReference type="SAM" id="Phobius"/>
    </source>
</evidence>
<evidence type="ECO:0000313" key="3">
    <source>
        <dbReference type="Proteomes" id="UP000593758"/>
    </source>
</evidence>
<evidence type="ECO:0000313" key="2">
    <source>
        <dbReference type="EMBL" id="QOR70369.1"/>
    </source>
</evidence>
<proteinExistence type="predicted"/>
<accession>A0A7M1SS26</accession>
<protein>
    <recommendedName>
        <fullName evidence="4">DUF3137 domain-containing protein</fullName>
    </recommendedName>
</protein>
<feature type="transmembrane region" description="Helical" evidence="1">
    <location>
        <begin position="6"/>
        <end position="26"/>
    </location>
</feature>
<evidence type="ECO:0008006" key="4">
    <source>
        <dbReference type="Google" id="ProtNLM"/>
    </source>
</evidence>
<name>A0A7M1SS26_9MICO</name>